<dbReference type="Pfam" id="PF23023">
    <property type="entry name" value="Anti-Pycsar_Apyc1"/>
    <property type="match status" value="1"/>
</dbReference>
<dbReference type="GO" id="GO:0042781">
    <property type="term" value="F:3'-tRNA processing endoribonuclease activity"/>
    <property type="evidence" value="ECO:0007669"/>
    <property type="project" value="TreeGrafter"/>
</dbReference>
<evidence type="ECO:0000259" key="1">
    <source>
        <dbReference type="SMART" id="SM00849"/>
    </source>
</evidence>
<dbReference type="SMART" id="SM00849">
    <property type="entry name" value="Lactamase_B"/>
    <property type="match status" value="1"/>
</dbReference>
<dbReference type="PANTHER" id="PTHR46018">
    <property type="entry name" value="ZINC PHOSPHODIESTERASE ELAC PROTEIN 1"/>
    <property type="match status" value="1"/>
</dbReference>
<proteinExistence type="predicted"/>
<dbReference type="EMBL" id="DSUJ01000010">
    <property type="protein sequence ID" value="HFI92268.1"/>
    <property type="molecule type" value="Genomic_DNA"/>
</dbReference>
<protein>
    <submittedName>
        <fullName evidence="2">MBL fold metallo-hydrolase</fullName>
    </submittedName>
</protein>
<accession>A0A7V3E8B9</accession>
<feature type="domain" description="Metallo-beta-lactamase" evidence="1">
    <location>
        <begin position="19"/>
        <end position="221"/>
    </location>
</feature>
<dbReference type="SUPFAM" id="SSF56281">
    <property type="entry name" value="Metallo-hydrolase/oxidoreductase"/>
    <property type="match status" value="1"/>
</dbReference>
<keyword evidence="2" id="KW-0378">Hydrolase</keyword>
<reference evidence="2" key="1">
    <citation type="journal article" date="2020" name="mSystems">
        <title>Genome- and Community-Level Interaction Insights into Carbon Utilization and Element Cycling Functions of Hydrothermarchaeota in Hydrothermal Sediment.</title>
        <authorList>
            <person name="Zhou Z."/>
            <person name="Liu Y."/>
            <person name="Xu W."/>
            <person name="Pan J."/>
            <person name="Luo Z.H."/>
            <person name="Li M."/>
        </authorList>
    </citation>
    <scope>NUCLEOTIDE SEQUENCE [LARGE SCALE GENOMIC DNA]</scope>
    <source>
        <strain evidence="2">SpSt-479</strain>
    </source>
</reference>
<dbReference type="InterPro" id="IPR036866">
    <property type="entry name" value="RibonucZ/Hydroxyglut_hydro"/>
</dbReference>
<dbReference type="AlphaFoldDB" id="A0A7V3E8B9"/>
<organism evidence="2">
    <name type="scientific">Ignavibacterium album</name>
    <dbReference type="NCBI Taxonomy" id="591197"/>
    <lineage>
        <taxon>Bacteria</taxon>
        <taxon>Pseudomonadati</taxon>
        <taxon>Ignavibacteriota</taxon>
        <taxon>Ignavibacteria</taxon>
        <taxon>Ignavibacteriales</taxon>
        <taxon>Ignavibacteriaceae</taxon>
        <taxon>Ignavibacterium</taxon>
    </lineage>
</organism>
<name>A0A7V3E8B9_9BACT</name>
<evidence type="ECO:0000313" key="2">
    <source>
        <dbReference type="EMBL" id="HFI92268.1"/>
    </source>
</evidence>
<dbReference type="PANTHER" id="PTHR46018:SF2">
    <property type="entry name" value="ZINC PHOSPHODIESTERASE ELAC PROTEIN 1"/>
    <property type="match status" value="1"/>
</dbReference>
<dbReference type="InterPro" id="IPR001279">
    <property type="entry name" value="Metallo-B-lactamas"/>
</dbReference>
<sequence>MLKIKFIGTGSAKVSLKRNYTSLLFQTSAESILIDCGEGTSKALLQQNIELNAIDKIIISHLHPDHFAGLAGLLTNFKLEGRNKPVHIITHKSNLSFIKHFLFNSFIIPERMNFEIIFDEFDHAKEYVISKDLKFITLQNSHLDKYKIYAGNYDLSLASPSFLFTYSDKKIIYTSDIGATSDLLLFYEQVDILICEITHINISQIAEALKQLHPDKIYLIHIPDDKEDEINDFVASYLVEQFDITLAYEGLEITAF</sequence>
<dbReference type="Gene3D" id="3.60.15.10">
    <property type="entry name" value="Ribonuclease Z/Hydroxyacylglutathione hydrolase-like"/>
    <property type="match status" value="1"/>
</dbReference>
<comment type="caution">
    <text evidence="2">The sequence shown here is derived from an EMBL/GenBank/DDBJ whole genome shotgun (WGS) entry which is preliminary data.</text>
</comment>
<gene>
    <name evidence="2" type="ORF">ENS31_12190</name>
</gene>